<dbReference type="InterPro" id="IPR013766">
    <property type="entry name" value="Thioredoxin_domain"/>
</dbReference>
<protein>
    <submittedName>
        <fullName evidence="3">Secreted protein</fullName>
    </submittedName>
</protein>
<keyword evidence="1" id="KW-0732">Signal</keyword>
<dbReference type="Proteomes" id="UP000278222">
    <property type="component" value="Unassembled WGS sequence"/>
</dbReference>
<feature type="chain" id="PRO_5018196347" evidence="1">
    <location>
        <begin position="31"/>
        <end position="215"/>
    </location>
</feature>
<evidence type="ECO:0000313" key="4">
    <source>
        <dbReference type="Proteomes" id="UP000278222"/>
    </source>
</evidence>
<feature type="domain" description="Thioredoxin" evidence="2">
    <location>
        <begin position="33"/>
        <end position="185"/>
    </location>
</feature>
<evidence type="ECO:0000313" key="3">
    <source>
        <dbReference type="EMBL" id="ROQ01783.1"/>
    </source>
</evidence>
<sequence>MDRRAFLTGAAVATAAGAVPGLLQIRPAFAAAPAIGSAAPEFQLASATGETVSLAQFKGKVVVLEWTNHDCPFVRKHYNGDNMQALQREARDQGVVWLTIVSSPAGEQGHVTPAEAVSLSQSRKAVPAHVLLDPKGTAGRAYAAQVTPHMYVIDPQGQLRYMGAIDDKPSANPESLKTAANYVRPAMAAVLAGKTVDTPVTRAYGCTIKLAPQTT</sequence>
<reference evidence="3 4" key="1">
    <citation type="submission" date="2018-11" db="EMBL/GenBank/DDBJ databases">
        <title>Genomic Encyclopedia of Type Strains, Phase IV (KMG-IV): sequencing the most valuable type-strain genomes for metagenomic binning, comparative biology and taxonomic classification.</title>
        <authorList>
            <person name="Goeker M."/>
        </authorList>
    </citation>
    <scope>NUCLEOTIDE SEQUENCE [LARGE SCALE GENOMIC DNA]</scope>
    <source>
        <strain evidence="3 4">DSM 5900</strain>
    </source>
</reference>
<dbReference type="InterPro" id="IPR047262">
    <property type="entry name" value="PRX-like1"/>
</dbReference>
<dbReference type="InterPro" id="IPR036249">
    <property type="entry name" value="Thioredoxin-like_sf"/>
</dbReference>
<dbReference type="GO" id="GO:0016491">
    <property type="term" value="F:oxidoreductase activity"/>
    <property type="evidence" value="ECO:0007669"/>
    <property type="project" value="InterPro"/>
</dbReference>
<dbReference type="AlphaFoldDB" id="A0A3N1MDI6"/>
<evidence type="ECO:0000256" key="1">
    <source>
        <dbReference type="SAM" id="SignalP"/>
    </source>
</evidence>
<dbReference type="SUPFAM" id="SSF52833">
    <property type="entry name" value="Thioredoxin-like"/>
    <property type="match status" value="1"/>
</dbReference>
<dbReference type="InterPro" id="IPR019546">
    <property type="entry name" value="TAT_signal_bac_arc"/>
</dbReference>
<organism evidence="3 4">
    <name type="scientific">Stella humosa</name>
    <dbReference type="NCBI Taxonomy" id="94"/>
    <lineage>
        <taxon>Bacteria</taxon>
        <taxon>Pseudomonadati</taxon>
        <taxon>Pseudomonadota</taxon>
        <taxon>Alphaproteobacteria</taxon>
        <taxon>Rhodospirillales</taxon>
        <taxon>Stellaceae</taxon>
        <taxon>Stella</taxon>
    </lineage>
</organism>
<dbReference type="Pfam" id="PF00578">
    <property type="entry name" value="AhpC-TSA"/>
    <property type="match status" value="1"/>
</dbReference>
<name>A0A3N1MDI6_9PROT</name>
<accession>A0A3N1MDI6</accession>
<dbReference type="Gene3D" id="3.40.30.10">
    <property type="entry name" value="Glutaredoxin"/>
    <property type="match status" value="1"/>
</dbReference>
<dbReference type="OrthoDB" id="9809746at2"/>
<evidence type="ECO:0000259" key="2">
    <source>
        <dbReference type="PROSITE" id="PS51352"/>
    </source>
</evidence>
<dbReference type="InterPro" id="IPR000866">
    <property type="entry name" value="AhpC/TSA"/>
</dbReference>
<proteinExistence type="predicted"/>
<dbReference type="NCBIfam" id="TIGR01409">
    <property type="entry name" value="TAT_signal_seq"/>
    <property type="match status" value="1"/>
</dbReference>
<dbReference type="PROSITE" id="PS51318">
    <property type="entry name" value="TAT"/>
    <property type="match status" value="1"/>
</dbReference>
<dbReference type="GO" id="GO:0016209">
    <property type="term" value="F:antioxidant activity"/>
    <property type="evidence" value="ECO:0007669"/>
    <property type="project" value="InterPro"/>
</dbReference>
<dbReference type="PANTHER" id="PTHR43640:SF1">
    <property type="entry name" value="THIOREDOXIN-DEPENDENT PEROXIREDOXIN"/>
    <property type="match status" value="1"/>
</dbReference>
<comment type="caution">
    <text evidence="3">The sequence shown here is derived from an EMBL/GenBank/DDBJ whole genome shotgun (WGS) entry which is preliminary data.</text>
</comment>
<dbReference type="EMBL" id="RJKX01000011">
    <property type="protein sequence ID" value="ROQ01783.1"/>
    <property type="molecule type" value="Genomic_DNA"/>
</dbReference>
<dbReference type="RefSeq" id="WP_123688512.1">
    <property type="nucleotide sequence ID" value="NZ_AP019700.1"/>
</dbReference>
<dbReference type="PANTHER" id="PTHR43640">
    <property type="entry name" value="OS07G0260300 PROTEIN"/>
    <property type="match status" value="1"/>
</dbReference>
<gene>
    <name evidence="3" type="ORF">EDC65_0970</name>
</gene>
<dbReference type="PROSITE" id="PS51352">
    <property type="entry name" value="THIOREDOXIN_2"/>
    <property type="match status" value="1"/>
</dbReference>
<dbReference type="InterPro" id="IPR006311">
    <property type="entry name" value="TAT_signal"/>
</dbReference>
<feature type="signal peptide" evidence="1">
    <location>
        <begin position="1"/>
        <end position="30"/>
    </location>
</feature>
<keyword evidence="4" id="KW-1185">Reference proteome</keyword>